<comment type="caution">
    <text evidence="4">The sequence shown here is derived from an EMBL/GenBank/DDBJ whole genome shotgun (WGS) entry which is preliminary data.</text>
</comment>
<dbReference type="AlphaFoldDB" id="A0A523QJB6"/>
<dbReference type="InterPro" id="IPR002869">
    <property type="entry name" value="Pyrv_flavodox_OxRed_cen"/>
</dbReference>
<evidence type="ECO:0000256" key="1">
    <source>
        <dbReference type="ARBA" id="ARBA00023002"/>
    </source>
</evidence>
<organism evidence="4 5">
    <name type="scientific">Aerophobetes bacterium</name>
    <dbReference type="NCBI Taxonomy" id="2030807"/>
    <lineage>
        <taxon>Bacteria</taxon>
        <taxon>Candidatus Aerophobota</taxon>
    </lineage>
</organism>
<dbReference type="EMBL" id="SOKU01000176">
    <property type="protein sequence ID" value="TES85750.1"/>
    <property type="molecule type" value="Genomic_DNA"/>
</dbReference>
<evidence type="ECO:0000313" key="4">
    <source>
        <dbReference type="EMBL" id="TES85750.1"/>
    </source>
</evidence>
<keyword evidence="2" id="KW-0812">Transmembrane</keyword>
<keyword evidence="2" id="KW-0472">Membrane</keyword>
<evidence type="ECO:0000259" key="3">
    <source>
        <dbReference type="Pfam" id="PF01558"/>
    </source>
</evidence>
<dbReference type="GO" id="GO:0016903">
    <property type="term" value="F:oxidoreductase activity, acting on the aldehyde or oxo group of donors"/>
    <property type="evidence" value="ECO:0007669"/>
    <property type="project" value="InterPro"/>
</dbReference>
<dbReference type="InterPro" id="IPR052554">
    <property type="entry name" value="2-oxoglutarate_synth_KorC"/>
</dbReference>
<dbReference type="InterPro" id="IPR019752">
    <property type="entry name" value="Pyrv/ketoisovalerate_OxRed_cat"/>
</dbReference>
<sequence>MRKVKKTEVRIAGFGGQGVVLAGVVLGRAAVLYDKNKAIQTQSYGAEARGGGARSEVIIADDSIDYPKVRHPDVLVAMSQQALDKYLGDLKPGGVLLIDSELVKNLPPEREFTIYRFPFSRIANDEFGRTIVANVIMLGTLTDLTKLVSFEAMKSSIRTSVPKGTEEMNLKALQRGMHLAKTS</sequence>
<feature type="domain" description="Pyruvate/ketoisovalerate oxidoreductase catalytic" evidence="3">
    <location>
        <begin position="15"/>
        <end position="177"/>
    </location>
</feature>
<protein>
    <submittedName>
        <fullName evidence="4">2-oxoacid:ferredoxin oxidoreductase subunit gamma</fullName>
    </submittedName>
</protein>
<dbReference type="PANTHER" id="PTHR42730">
    <property type="entry name" value="2-OXOGLUTARATE SYNTHASE SUBUNIT KORC"/>
    <property type="match status" value="1"/>
</dbReference>
<feature type="transmembrane region" description="Helical" evidence="2">
    <location>
        <begin position="12"/>
        <end position="33"/>
    </location>
</feature>
<gene>
    <name evidence="4" type="ORF">E3J95_03715</name>
</gene>
<dbReference type="PANTHER" id="PTHR42730:SF1">
    <property type="entry name" value="2-OXOGLUTARATE SYNTHASE SUBUNIT KORC"/>
    <property type="match status" value="1"/>
</dbReference>
<evidence type="ECO:0000313" key="5">
    <source>
        <dbReference type="Proteomes" id="UP000320781"/>
    </source>
</evidence>
<proteinExistence type="predicted"/>
<keyword evidence="2" id="KW-1133">Transmembrane helix</keyword>
<dbReference type="SUPFAM" id="SSF53323">
    <property type="entry name" value="Pyruvate-ferredoxin oxidoreductase, PFOR, domain III"/>
    <property type="match status" value="1"/>
</dbReference>
<evidence type="ECO:0000256" key="2">
    <source>
        <dbReference type="SAM" id="Phobius"/>
    </source>
</evidence>
<dbReference type="Pfam" id="PF01558">
    <property type="entry name" value="POR"/>
    <property type="match status" value="1"/>
</dbReference>
<dbReference type="Gene3D" id="3.40.920.10">
    <property type="entry name" value="Pyruvate-ferredoxin oxidoreductase, PFOR, domain III"/>
    <property type="match status" value="1"/>
</dbReference>
<dbReference type="NCBIfam" id="NF006323">
    <property type="entry name" value="PRK08537.1"/>
    <property type="match status" value="1"/>
</dbReference>
<keyword evidence="1" id="KW-0560">Oxidoreductase</keyword>
<reference evidence="4 5" key="1">
    <citation type="submission" date="2019-03" db="EMBL/GenBank/DDBJ databases">
        <title>Metabolic potential of uncultured bacteria and archaea associated with petroleum seepage in deep-sea sediments.</title>
        <authorList>
            <person name="Dong X."/>
            <person name="Hubert C."/>
        </authorList>
    </citation>
    <scope>NUCLEOTIDE SEQUENCE [LARGE SCALE GENOMIC DNA]</scope>
    <source>
        <strain evidence="4">E44_bin92</strain>
    </source>
</reference>
<dbReference type="Proteomes" id="UP000320781">
    <property type="component" value="Unassembled WGS sequence"/>
</dbReference>
<accession>A0A523QJB6</accession>
<name>A0A523QJB6_UNCAE</name>